<name>A0A8I3ACK6_9AGAM</name>
<feature type="region of interest" description="Disordered" evidence="1">
    <location>
        <begin position="173"/>
        <end position="193"/>
    </location>
</feature>
<feature type="signal peptide" evidence="2">
    <location>
        <begin position="1"/>
        <end position="17"/>
    </location>
</feature>
<feature type="region of interest" description="Disordered" evidence="1">
    <location>
        <begin position="77"/>
        <end position="153"/>
    </location>
</feature>
<dbReference type="Proteomes" id="UP000683000">
    <property type="component" value="Unassembled WGS sequence"/>
</dbReference>
<feature type="compositionally biased region" description="Polar residues" evidence="1">
    <location>
        <begin position="38"/>
        <end position="54"/>
    </location>
</feature>
<dbReference type="EMBL" id="JAGFBS010000009">
    <property type="protein sequence ID" value="KAG6377405.1"/>
    <property type="molecule type" value="Genomic_DNA"/>
</dbReference>
<evidence type="ECO:0000256" key="2">
    <source>
        <dbReference type="SAM" id="SignalP"/>
    </source>
</evidence>
<evidence type="ECO:0000313" key="4">
    <source>
        <dbReference type="Proteomes" id="UP000683000"/>
    </source>
</evidence>
<feature type="region of interest" description="Disordered" evidence="1">
    <location>
        <begin position="38"/>
        <end position="64"/>
    </location>
</feature>
<accession>A0A8I3ACK6</accession>
<evidence type="ECO:0000256" key="1">
    <source>
        <dbReference type="SAM" id="MobiDB-lite"/>
    </source>
</evidence>
<keyword evidence="2" id="KW-0732">Signal</keyword>
<sequence>MRVIALVSLVLALSVSSLPVSNAPGPADISKLGNKVKSTLNGAESTSNPATHGPSSRALPGAGTTVVTDKVEQVKGQLPGATNASPPGTSDPAGKVLGKVKGAASGSRRDTGATGVTNTLKGVVSGAPGTVKAPGGADGVTARGTTPTLPGNAGDAGAVLTKVQNGVTGVASKVEGAGNGAPGFASSSLKHSD</sequence>
<organism evidence="3 4">
    <name type="scientific">Boletus reticuloceps</name>
    <dbReference type="NCBI Taxonomy" id="495285"/>
    <lineage>
        <taxon>Eukaryota</taxon>
        <taxon>Fungi</taxon>
        <taxon>Dikarya</taxon>
        <taxon>Basidiomycota</taxon>
        <taxon>Agaricomycotina</taxon>
        <taxon>Agaricomycetes</taxon>
        <taxon>Agaricomycetidae</taxon>
        <taxon>Boletales</taxon>
        <taxon>Boletineae</taxon>
        <taxon>Boletaceae</taxon>
        <taxon>Boletoideae</taxon>
        <taxon>Boletus</taxon>
    </lineage>
</organism>
<reference evidence="3" key="1">
    <citation type="submission" date="2021-03" db="EMBL/GenBank/DDBJ databases">
        <title>Evolutionary innovations through gain and loss of genes in the ectomycorrhizal Boletales.</title>
        <authorList>
            <person name="Wu G."/>
            <person name="Miyauchi S."/>
            <person name="Morin E."/>
            <person name="Yang Z.-L."/>
            <person name="Xu J."/>
            <person name="Martin F.M."/>
        </authorList>
    </citation>
    <scope>NUCLEOTIDE SEQUENCE</scope>
    <source>
        <strain evidence="3">BR01</strain>
    </source>
</reference>
<gene>
    <name evidence="3" type="ORF">JVT61DRAFT_15204</name>
</gene>
<evidence type="ECO:0000313" key="3">
    <source>
        <dbReference type="EMBL" id="KAG6377405.1"/>
    </source>
</evidence>
<proteinExistence type="predicted"/>
<keyword evidence="4" id="KW-1185">Reference proteome</keyword>
<comment type="caution">
    <text evidence="3">The sequence shown here is derived from an EMBL/GenBank/DDBJ whole genome shotgun (WGS) entry which is preliminary data.</text>
</comment>
<dbReference type="AlphaFoldDB" id="A0A8I3ACK6"/>
<protein>
    <submittedName>
        <fullName evidence="3">Uncharacterized protein</fullName>
    </submittedName>
</protein>
<feature type="chain" id="PRO_5034417092" evidence="2">
    <location>
        <begin position="18"/>
        <end position="193"/>
    </location>
</feature>